<dbReference type="GO" id="GO:0015031">
    <property type="term" value="P:protein transport"/>
    <property type="evidence" value="ECO:0007669"/>
    <property type="project" value="UniProtKB-KW"/>
</dbReference>
<dbReference type="InterPro" id="IPR014756">
    <property type="entry name" value="Ig_E-set"/>
</dbReference>
<keyword evidence="13" id="KW-1185">Reference proteome</keyword>
<name>A0A452EGC9_CAPHI</name>
<feature type="domain" description="IPT/TIG" evidence="10">
    <location>
        <begin position="8"/>
        <end position="91"/>
    </location>
</feature>
<feature type="domain" description="Exocyst complex component EXOC2/Sec5 N-terminal" evidence="11">
    <location>
        <begin position="133"/>
        <end position="847"/>
    </location>
</feature>
<evidence type="ECO:0000256" key="4">
    <source>
        <dbReference type="ARBA" id="ARBA00017526"/>
    </source>
</evidence>
<dbReference type="EMBL" id="LWLT01000028">
    <property type="status" value="NOT_ANNOTATED_CDS"/>
    <property type="molecule type" value="Genomic_DNA"/>
</dbReference>
<evidence type="ECO:0000256" key="7">
    <source>
        <dbReference type="ARBA" id="ARBA00022927"/>
    </source>
</evidence>
<evidence type="ECO:0000259" key="10">
    <source>
        <dbReference type="Pfam" id="PF01833"/>
    </source>
</evidence>
<evidence type="ECO:0000256" key="6">
    <source>
        <dbReference type="ARBA" id="ARBA00022483"/>
    </source>
</evidence>
<organism evidence="12 13">
    <name type="scientific">Capra hircus</name>
    <name type="common">Goat</name>
    <dbReference type="NCBI Taxonomy" id="9925"/>
    <lineage>
        <taxon>Eukaryota</taxon>
        <taxon>Metazoa</taxon>
        <taxon>Chordata</taxon>
        <taxon>Craniata</taxon>
        <taxon>Vertebrata</taxon>
        <taxon>Euteleostomi</taxon>
        <taxon>Mammalia</taxon>
        <taxon>Eutheria</taxon>
        <taxon>Laurasiatheria</taxon>
        <taxon>Artiodactyla</taxon>
        <taxon>Ruminantia</taxon>
        <taxon>Pecora</taxon>
        <taxon>Bovidae</taxon>
        <taxon>Caprinae</taxon>
        <taxon>Capra</taxon>
    </lineage>
</organism>
<dbReference type="Pfam" id="PF15469">
    <property type="entry name" value="Sec5"/>
    <property type="match status" value="1"/>
</dbReference>
<evidence type="ECO:0000256" key="3">
    <source>
        <dbReference type="ARBA" id="ARBA00010578"/>
    </source>
</evidence>
<gene>
    <name evidence="12" type="primary">EXOC2</name>
</gene>
<comment type="subunit">
    <text evidence="9">Component of the exocyst complex.</text>
</comment>
<dbReference type="Bgee" id="ENSCHIG00000013305">
    <property type="expression patterns" value="Expressed in descending colon and 17 other cell types or tissues"/>
</dbReference>
<keyword evidence="7 9" id="KW-0653">Protein transport</keyword>
<dbReference type="GO" id="GO:0006887">
    <property type="term" value="P:exocytosis"/>
    <property type="evidence" value="ECO:0007669"/>
    <property type="project" value="UniProtKB-KW"/>
</dbReference>
<dbReference type="AlphaFoldDB" id="A0A452EGC9"/>
<comment type="function">
    <text evidence="1 9">Component of the exocyst complex involved in the docking of exocytic vesicles with fusion sites on the plasma membrane.</text>
</comment>
<dbReference type="PANTHER" id="PTHR13043">
    <property type="entry name" value="EXOCYST COMPLEX COMPONENT SEC5"/>
    <property type="match status" value="1"/>
</dbReference>
<comment type="similarity">
    <text evidence="3 9">Belongs to the SEC5 family.</text>
</comment>
<dbReference type="InterPro" id="IPR039481">
    <property type="entry name" value="EXOC2/Sec5_N_dom"/>
</dbReference>
<dbReference type="PANTHER" id="PTHR13043:SF1">
    <property type="entry name" value="EXOCYST COMPLEX COMPONENT 2"/>
    <property type="match status" value="1"/>
</dbReference>
<dbReference type="InterPro" id="IPR002909">
    <property type="entry name" value="IPT_dom"/>
</dbReference>
<reference evidence="12 13" key="1">
    <citation type="submission" date="2016-04" db="EMBL/GenBank/DDBJ databases">
        <title>Polished mammalian reference genomes with single-molecule sequencing and chromosome conformation capture applied to the Capra hircus genome.</title>
        <authorList>
            <person name="Bickhart D.M."/>
            <person name="Koren S."/>
            <person name="Rosen B."/>
            <person name="Hastie A."/>
            <person name="Liachko I."/>
            <person name="Sullivan S.T."/>
            <person name="Burton J."/>
            <person name="Sayre B.L."/>
            <person name="Huson H.J."/>
            <person name="Lee J."/>
            <person name="Lam E."/>
            <person name="Kelley C.M."/>
            <person name="Hutchison J.L."/>
            <person name="Zhou Y."/>
            <person name="Sun J."/>
            <person name="Crisa A."/>
            <person name="Schwartz J.C."/>
            <person name="Hammond J.A."/>
            <person name="Schroeder S.G."/>
            <person name="Liu G.E."/>
            <person name="Dunham M."/>
            <person name="Shendure J."/>
            <person name="Sonstegard T.S."/>
            <person name="Phillippy A.M."/>
            <person name="Van Tassell C.P."/>
            <person name="Smith T.P."/>
        </authorList>
    </citation>
    <scope>NUCLEOTIDE SEQUENCE [LARGE SCALE GENOMIC DNA]</scope>
</reference>
<dbReference type="GO" id="GO:0000145">
    <property type="term" value="C:exocyst"/>
    <property type="evidence" value="ECO:0007669"/>
    <property type="project" value="UniProtKB-UniRule"/>
</dbReference>
<evidence type="ECO:0000256" key="8">
    <source>
        <dbReference type="ARBA" id="ARBA00062534"/>
    </source>
</evidence>
<dbReference type="SUPFAM" id="SSF81296">
    <property type="entry name" value="E set domains"/>
    <property type="match status" value="1"/>
</dbReference>
<evidence type="ECO:0000313" key="13">
    <source>
        <dbReference type="Proteomes" id="UP000291000"/>
    </source>
</evidence>
<comment type="subunit">
    <text evidence="8">The exocyst complex is composed of EXOC1, EXOC2, EXOC3, EXOC4, EXOC5, EXOC6, EXOC7 and EXOC8. Interacts with EXOC3L1. Interacts with GNEFR/DELGEF; this interaction occurs only in the presence of magnesium or manganese and is stimulated by dCTP or GTP. Interacts with RALA and RALB. Interacts with ARL13B; regulates ARL13B localization to the cilium membrane.</text>
</comment>
<evidence type="ECO:0000256" key="1">
    <source>
        <dbReference type="ARBA" id="ARBA00002660"/>
    </source>
</evidence>
<keyword evidence="6 9" id="KW-0268">Exocytosis</keyword>
<evidence type="ECO:0000256" key="5">
    <source>
        <dbReference type="ARBA" id="ARBA00022448"/>
    </source>
</evidence>
<comment type="subcellular location">
    <subcellularLocation>
        <location evidence="2">Midbody</location>
        <location evidence="2">Midbody ring</location>
    </subcellularLocation>
</comment>
<protein>
    <recommendedName>
        <fullName evidence="4 9">Exocyst complex component 2</fullName>
    </recommendedName>
</protein>
<sequence length="887" mass="98536">MSRSRQPPLVTGISPNEGIPWTKVTIRGENLGTGPADLIGLTICGHNCLLTAEWMSASKIVCRVGQAKNDKGDIIVTTKSGGRGTSTVSFKLLRPEKIGILDQSAVWVDEMNYYDMRTDRNKGIPPLSLRPANPLGIEIEKGKFPQKDLETLFPGMSADFTSENFSAAWYLIENHSSASFEQLKMAIAHLKRQANKKSEGSLAYVKGGLSTFFEAQDALSAIHQKLEADGTEKVEGSMTQKLENVLNRASNTADTLFQEVLGRKDKADSTRNALNVLQRFKFLFNLPLNIERNTQKGDYDVVINDYEKAKSLFGKTEVQVFKKYYAEVETRIEALRELLLEKLLETPSTLHDQKRYIRHLSDLHAPGDPAWQCIGAQHRWILQLMHSCREGCVRDLKGPPGLHGTSLDLDAELRASAPSHLGQTASLKRGSSFQPGRDDAWRCKTPHRVAFVEKLTKLVLSQLPNFWKLWISYVNGSLFSETAEKSGHIERSKNVRQRQNDFKKMIQEVMQCLVKLVRGALLPLGAAEGGGRQHGGWEAKAELPGQWLAHTIQTLRLTYDSLAALEIPSDLLQTIQDLVLDLRVRCVVVTLQHTAEGTSGTLTALPGVGAARPGPSPCRFERCVLLSLQSLRGVLECKPGEASVFQHPKTQEEVCQLSINIMQGFLYCLEQLSTKPDADVDTAHLSVDVSSPDLFGSIHEDFGLTSEQRLLIVLSNCCYLERYTFLNIAEQFEKHNFQGIERITQVSMASLKDLDQRLFESYIELKADPIVGSLEPGIYAGYFDWRDCLPPTGGWFQVPGLQVHVFTVSKDLVPRVLSRVVEAVSEELSRLMQCVSSFSRNGALQVPCLCCARGPSCLNHGDVCQLQSSFKQALEALPQLSSGADRK</sequence>
<dbReference type="Proteomes" id="UP000291000">
    <property type="component" value="Chromosome 23"/>
</dbReference>
<reference evidence="12" key="2">
    <citation type="submission" date="2025-08" db="UniProtKB">
        <authorList>
            <consortium name="Ensembl"/>
        </authorList>
    </citation>
    <scope>IDENTIFICATION</scope>
</reference>
<proteinExistence type="inferred from homology"/>
<dbReference type="Gene3D" id="2.60.40.10">
    <property type="entry name" value="Immunoglobulins"/>
    <property type="match status" value="1"/>
</dbReference>
<dbReference type="InterPro" id="IPR013783">
    <property type="entry name" value="Ig-like_fold"/>
</dbReference>
<accession>A0A452EGC9</accession>
<evidence type="ECO:0000256" key="9">
    <source>
        <dbReference type="RuleBase" id="RU365069"/>
    </source>
</evidence>
<dbReference type="GO" id="GO:0090543">
    <property type="term" value="C:Flemming body"/>
    <property type="evidence" value="ECO:0007669"/>
    <property type="project" value="UniProtKB-SubCell"/>
</dbReference>
<evidence type="ECO:0000259" key="11">
    <source>
        <dbReference type="Pfam" id="PF15469"/>
    </source>
</evidence>
<evidence type="ECO:0000313" key="12">
    <source>
        <dbReference type="Ensembl" id="ENSCHIP00000011109.1"/>
    </source>
</evidence>
<evidence type="ECO:0000256" key="2">
    <source>
        <dbReference type="ARBA" id="ARBA00004476"/>
    </source>
</evidence>
<reference evidence="12" key="3">
    <citation type="submission" date="2025-09" db="UniProtKB">
        <authorList>
            <consortium name="Ensembl"/>
        </authorList>
    </citation>
    <scope>IDENTIFICATION</scope>
</reference>
<dbReference type="Ensembl" id="ENSCHIT00000018895.1">
    <property type="protein sequence ID" value="ENSCHIP00000011109.1"/>
    <property type="gene ID" value="ENSCHIG00000013305.1"/>
</dbReference>
<dbReference type="GeneTree" id="ENSGT00390000010872"/>
<dbReference type="CDD" id="cd00603">
    <property type="entry name" value="IPT_PCSR"/>
    <property type="match status" value="1"/>
</dbReference>
<dbReference type="InterPro" id="IPR029175">
    <property type="entry name" value="EXOC2/Sec5"/>
</dbReference>
<dbReference type="Pfam" id="PF01833">
    <property type="entry name" value="TIG"/>
    <property type="match status" value="1"/>
</dbReference>
<dbReference type="FunFam" id="2.60.40.10:FF:000196">
    <property type="entry name" value="Exocyst complex component 2"/>
    <property type="match status" value="1"/>
</dbReference>
<dbReference type="GO" id="GO:0006893">
    <property type="term" value="P:Golgi to plasma membrane transport"/>
    <property type="evidence" value="ECO:0007669"/>
    <property type="project" value="UniProtKB-UniRule"/>
</dbReference>
<keyword evidence="5 9" id="KW-0813">Transport</keyword>